<dbReference type="AlphaFoldDB" id="A0A8H9IDY6"/>
<gene>
    <name evidence="1" type="ORF">GCM10011274_39720</name>
</gene>
<sequence length="112" mass="12980">MQFSIALARYGYLNYREIFMLKLLTATRHDRSNCRLYVHDHEQKPFVIIDQGHLVERAGGQRYELYSVTAELEPNCPIDKSVSWELINGITGSQFDTGLKYTFNPVTYSQEA</sequence>
<evidence type="ECO:0000313" key="2">
    <source>
        <dbReference type="Proteomes" id="UP000622604"/>
    </source>
</evidence>
<dbReference type="Proteomes" id="UP000622604">
    <property type="component" value="Unassembled WGS sequence"/>
</dbReference>
<organism evidence="1 2">
    <name type="scientific">Paraglaciecola chathamensis</name>
    <dbReference type="NCBI Taxonomy" id="368405"/>
    <lineage>
        <taxon>Bacteria</taxon>
        <taxon>Pseudomonadati</taxon>
        <taxon>Pseudomonadota</taxon>
        <taxon>Gammaproteobacteria</taxon>
        <taxon>Alteromonadales</taxon>
        <taxon>Alteromonadaceae</taxon>
        <taxon>Paraglaciecola</taxon>
    </lineage>
</organism>
<name>A0A8H9IDY6_9ALTE</name>
<comment type="caution">
    <text evidence="1">The sequence shown here is derived from an EMBL/GenBank/DDBJ whole genome shotgun (WGS) entry which is preliminary data.</text>
</comment>
<evidence type="ECO:0000313" key="1">
    <source>
        <dbReference type="EMBL" id="GGZ77689.1"/>
    </source>
</evidence>
<reference evidence="1" key="2">
    <citation type="submission" date="2020-09" db="EMBL/GenBank/DDBJ databases">
        <authorList>
            <person name="Sun Q."/>
            <person name="Kim S."/>
        </authorList>
    </citation>
    <scope>NUCLEOTIDE SEQUENCE</scope>
    <source>
        <strain evidence="1">KCTC 32337</strain>
    </source>
</reference>
<dbReference type="RefSeq" id="WP_191866999.1">
    <property type="nucleotide sequence ID" value="NZ_BMZC01000014.1"/>
</dbReference>
<accession>A0A8H9IDY6</accession>
<reference evidence="1" key="1">
    <citation type="journal article" date="2014" name="Int. J. Syst. Evol. Microbiol.">
        <title>Complete genome sequence of Corynebacterium casei LMG S-19264T (=DSM 44701T), isolated from a smear-ripened cheese.</title>
        <authorList>
            <consortium name="US DOE Joint Genome Institute (JGI-PGF)"/>
            <person name="Walter F."/>
            <person name="Albersmeier A."/>
            <person name="Kalinowski J."/>
            <person name="Ruckert C."/>
        </authorList>
    </citation>
    <scope>NUCLEOTIDE SEQUENCE</scope>
    <source>
        <strain evidence="1">KCTC 32337</strain>
    </source>
</reference>
<proteinExistence type="predicted"/>
<protein>
    <submittedName>
        <fullName evidence="1">Uncharacterized protein</fullName>
    </submittedName>
</protein>
<dbReference type="EMBL" id="BMZC01000014">
    <property type="protein sequence ID" value="GGZ77689.1"/>
    <property type="molecule type" value="Genomic_DNA"/>
</dbReference>